<keyword evidence="1" id="KW-0472">Membrane</keyword>
<gene>
    <name evidence="3" type="ORF">ROJ8625_02290</name>
</gene>
<dbReference type="PANTHER" id="PTHR37461">
    <property type="entry name" value="ANTI-SIGMA-K FACTOR RSKA"/>
    <property type="match status" value="1"/>
</dbReference>
<dbReference type="PANTHER" id="PTHR37461:SF1">
    <property type="entry name" value="ANTI-SIGMA-K FACTOR RSKA"/>
    <property type="match status" value="1"/>
</dbReference>
<dbReference type="Proteomes" id="UP000193570">
    <property type="component" value="Unassembled WGS sequence"/>
</dbReference>
<dbReference type="OrthoDB" id="9816387at2"/>
<evidence type="ECO:0000259" key="2">
    <source>
        <dbReference type="Pfam" id="PF10099"/>
    </source>
</evidence>
<dbReference type="InterPro" id="IPR051474">
    <property type="entry name" value="Anti-sigma-K/W_factor"/>
</dbReference>
<dbReference type="GO" id="GO:0006417">
    <property type="term" value="P:regulation of translation"/>
    <property type="evidence" value="ECO:0007669"/>
    <property type="project" value="TreeGrafter"/>
</dbReference>
<reference evidence="3 4" key="1">
    <citation type="submission" date="2017-03" db="EMBL/GenBank/DDBJ databases">
        <authorList>
            <person name="Afonso C.L."/>
            <person name="Miller P.J."/>
            <person name="Scott M.A."/>
            <person name="Spackman E."/>
            <person name="Goraichik I."/>
            <person name="Dimitrov K.M."/>
            <person name="Suarez D.L."/>
            <person name="Swayne D.E."/>
        </authorList>
    </citation>
    <scope>NUCLEOTIDE SEQUENCE [LARGE SCALE GENOMIC DNA]</scope>
    <source>
        <strain evidence="3 4">CECT 8625</strain>
    </source>
</reference>
<feature type="transmembrane region" description="Helical" evidence="1">
    <location>
        <begin position="100"/>
        <end position="120"/>
    </location>
</feature>
<dbReference type="Pfam" id="PF10099">
    <property type="entry name" value="RskA_C"/>
    <property type="match status" value="1"/>
</dbReference>
<evidence type="ECO:0000313" key="4">
    <source>
        <dbReference type="Proteomes" id="UP000193570"/>
    </source>
</evidence>
<protein>
    <submittedName>
        <fullName evidence="3">Anti-sigma-K factor rskA</fullName>
    </submittedName>
</protein>
<dbReference type="RefSeq" id="WP_085792000.1">
    <property type="nucleotide sequence ID" value="NZ_FWFK01000004.1"/>
</dbReference>
<name>A0A1X6ZBX9_9RHOB</name>
<keyword evidence="4" id="KW-1185">Reference proteome</keyword>
<evidence type="ECO:0000313" key="3">
    <source>
        <dbReference type="EMBL" id="SLN47175.1"/>
    </source>
</evidence>
<keyword evidence="1" id="KW-1133">Transmembrane helix</keyword>
<evidence type="ECO:0000256" key="1">
    <source>
        <dbReference type="SAM" id="Phobius"/>
    </source>
</evidence>
<dbReference type="GO" id="GO:0016989">
    <property type="term" value="F:sigma factor antagonist activity"/>
    <property type="evidence" value="ECO:0007669"/>
    <property type="project" value="TreeGrafter"/>
</dbReference>
<organism evidence="3 4">
    <name type="scientific">Roseivivax jejudonensis</name>
    <dbReference type="NCBI Taxonomy" id="1529041"/>
    <lineage>
        <taxon>Bacteria</taxon>
        <taxon>Pseudomonadati</taxon>
        <taxon>Pseudomonadota</taxon>
        <taxon>Alphaproteobacteria</taxon>
        <taxon>Rhodobacterales</taxon>
        <taxon>Roseobacteraceae</taxon>
        <taxon>Roseivivax</taxon>
    </lineage>
</organism>
<accession>A0A1X6ZBX9</accession>
<feature type="domain" description="Anti-sigma K factor RskA C-terminal" evidence="2">
    <location>
        <begin position="107"/>
        <end position="231"/>
    </location>
</feature>
<sequence>MTGPGDTDMPAGGGGGGEDSALAAEYVLGLMPEAEATAFETRLAAEPALEQEVVAWTEYLAMLADGVEDEVPATAVKRRIEAAAFGPDARSARTPFWRALVPYGLGAVAAALLAWVAFTFGPLGPEGDTPLLVADIAVEDQPLAIHAGWFEEAGELLVIREAGNVPADSDLELWVIAGEGPPVSLGLVPEETDRIRYTLPQAVASLLPDATLAVSQEPPGGSTTGAPTGPILGTAPITYY</sequence>
<dbReference type="InterPro" id="IPR018764">
    <property type="entry name" value="RskA_C"/>
</dbReference>
<dbReference type="AlphaFoldDB" id="A0A1X6ZBX9"/>
<dbReference type="GO" id="GO:0005886">
    <property type="term" value="C:plasma membrane"/>
    <property type="evidence" value="ECO:0007669"/>
    <property type="project" value="InterPro"/>
</dbReference>
<proteinExistence type="predicted"/>
<keyword evidence="1" id="KW-0812">Transmembrane</keyword>
<dbReference type="EMBL" id="FWFK01000004">
    <property type="protein sequence ID" value="SLN47175.1"/>
    <property type="molecule type" value="Genomic_DNA"/>
</dbReference>